<sequence length="428" mass="50859">MKKLFIILLLLGLFLFHLRYLSRAFDWDSCVYALNIQKDRIESAFFNPHHLGFESSGLLYWKMIRSIYPTTDIMFFLRLRILTFSLFFLGVFIWIYYKLYKDFFLAVVLAMVIQVSQAFWFYSLHNDTPLIHSCLMALLFLFTIYFLRKGLNQKHIAILWLIQLFSIYFHQSNVIHFGMVPMAIFLSPNRSLGKKLRIIFIYLTCLGAATILSYLFVGFIILKRGLGPIDEKHFSFWMFLYAAINRWGTSLGEDKNYVLYFYRGIGDAFLVFQNVIPKLRVNLFDFQNPKHLPYNLNLLFWIFSLSLGILNFRTMWTKFKPEILIMFFWLVPSIGFYTWWEGYFFEFWVGTIIGLWILNSYILSSFQIKVLPKFSNAILHMSYSFLFIFYFLTNFTFSTLPRSIGPKFGYTEGIQGPVEKLAEESIYR</sequence>
<feature type="transmembrane region" description="Helical" evidence="1">
    <location>
        <begin position="198"/>
        <end position="222"/>
    </location>
</feature>
<feature type="transmembrane region" description="Helical" evidence="1">
    <location>
        <begin position="159"/>
        <end position="186"/>
    </location>
</feature>
<dbReference type="EMBL" id="BFAZ01000010">
    <property type="protein sequence ID" value="GBF44280.1"/>
    <property type="molecule type" value="Genomic_DNA"/>
</dbReference>
<proteinExistence type="predicted"/>
<evidence type="ECO:0000256" key="1">
    <source>
        <dbReference type="SAM" id="Phobius"/>
    </source>
</evidence>
<feature type="transmembrane region" description="Helical" evidence="1">
    <location>
        <begin position="298"/>
        <end position="316"/>
    </location>
</feature>
<feature type="transmembrane region" description="Helical" evidence="1">
    <location>
        <begin position="234"/>
        <end position="252"/>
    </location>
</feature>
<feature type="transmembrane region" description="Helical" evidence="1">
    <location>
        <begin position="346"/>
        <end position="366"/>
    </location>
</feature>
<evidence type="ECO:0000313" key="3">
    <source>
        <dbReference type="Proteomes" id="UP000245206"/>
    </source>
</evidence>
<feature type="transmembrane region" description="Helical" evidence="1">
    <location>
        <begin position="323"/>
        <end position="340"/>
    </location>
</feature>
<keyword evidence="3" id="KW-1185">Reference proteome</keyword>
<feature type="transmembrane region" description="Helical" evidence="1">
    <location>
        <begin position="103"/>
        <end position="123"/>
    </location>
</feature>
<evidence type="ECO:0000313" key="2">
    <source>
        <dbReference type="EMBL" id="GBF44280.1"/>
    </source>
</evidence>
<gene>
    <name evidence="2" type="ORF">LPTSP2_35830</name>
</gene>
<reference evidence="3" key="1">
    <citation type="journal article" date="2019" name="Microbiol. Immunol.">
        <title>Molecular and phenotypic characterization of Leptospira johnsonii sp. nov., Leptospira ellinghausenii sp. nov. and Leptospira ryugenii sp. nov. isolated from soil and water in Japan.</title>
        <authorList>
            <person name="Masuzawa T."/>
            <person name="Saito M."/>
            <person name="Nakao R."/>
            <person name="Nikaido Y."/>
            <person name="Matsumoto M."/>
            <person name="Ogawa M."/>
            <person name="Yokoyama M."/>
            <person name="Hidaka Y."/>
            <person name="Tomita J."/>
            <person name="Sakakibara K."/>
            <person name="Suzuki K."/>
            <person name="Yasuda S."/>
            <person name="Sato H."/>
            <person name="Yamaguchi M."/>
            <person name="Yoshida S.I."/>
            <person name="Koizumi N."/>
            <person name="Kawamura Y."/>
        </authorList>
    </citation>
    <scope>NUCLEOTIDE SEQUENCE [LARGE SCALE GENOMIC DNA]</scope>
    <source>
        <strain evidence="3">E18</strain>
    </source>
</reference>
<dbReference type="AlphaFoldDB" id="A0A2P2DI73"/>
<dbReference type="OrthoDB" id="341112at2"/>
<keyword evidence="1" id="KW-0472">Membrane</keyword>
<dbReference type="RefSeq" id="WP_108961239.1">
    <property type="nucleotide sequence ID" value="NZ_BFAZ01000010.1"/>
</dbReference>
<name>A0A2P2DI73_9LEPT</name>
<accession>A0A2P2DI73</accession>
<feature type="transmembrane region" description="Helical" evidence="1">
    <location>
        <begin position="129"/>
        <end position="147"/>
    </location>
</feature>
<dbReference type="Proteomes" id="UP000245206">
    <property type="component" value="Unassembled WGS sequence"/>
</dbReference>
<comment type="caution">
    <text evidence="2">The sequence shown here is derived from an EMBL/GenBank/DDBJ whole genome shotgun (WGS) entry which is preliminary data.</text>
</comment>
<protein>
    <submittedName>
        <fullName evidence="2">Putative membrane protein</fullName>
    </submittedName>
</protein>
<feature type="transmembrane region" description="Helical" evidence="1">
    <location>
        <begin position="73"/>
        <end position="96"/>
    </location>
</feature>
<keyword evidence="1" id="KW-1133">Transmembrane helix</keyword>
<feature type="transmembrane region" description="Helical" evidence="1">
    <location>
        <begin position="378"/>
        <end position="397"/>
    </location>
</feature>
<organism evidence="2 3">
    <name type="scientific">Leptospira ellinghausenii</name>
    <dbReference type="NCBI Taxonomy" id="1917822"/>
    <lineage>
        <taxon>Bacteria</taxon>
        <taxon>Pseudomonadati</taxon>
        <taxon>Spirochaetota</taxon>
        <taxon>Spirochaetia</taxon>
        <taxon>Leptospirales</taxon>
        <taxon>Leptospiraceae</taxon>
        <taxon>Leptospira</taxon>
    </lineage>
</organism>
<keyword evidence="1" id="KW-0812">Transmembrane</keyword>